<evidence type="ECO:0000313" key="3">
    <source>
        <dbReference type="Proteomes" id="UP001321473"/>
    </source>
</evidence>
<keyword evidence="3" id="KW-1185">Reference proteome</keyword>
<evidence type="ECO:0000256" key="1">
    <source>
        <dbReference type="SAM" id="MobiDB-lite"/>
    </source>
</evidence>
<sequence length="355" mass="40126">MFDFFLAHPLSQPAEEATCAVPDRVLADALPMGPERIDWQLGMSKSTISISPDTKRSDSERLGQRGEEEDHGASSSGANICSPFCTSVHFYQTGCEMCPCCFVSRFKGTKLKKIAETIDSETYVVVTGSKAQTAVDTVVQLYPVDTHTASKAYCNLLTCKIIFVDDTLPENFAKAYEEFAKPRSRPYHPPPDNKIIMRMRNYSRVYKEKTAIYLTMERIIKDRWDVFHPETNALWLAYLCGHLSDYLTVPNPTGDWQRKLELLAFMQRDLHRFRSADEFVWNYINKLGHIHTGQGYQPHTWGRRPSASPKSSSGFLGFLRWKDRKKKDPGSGGGPSAGASVGSRSAEQHRGRRQQ</sequence>
<gene>
    <name evidence="2" type="ORF">V5799_016117</name>
</gene>
<protein>
    <submittedName>
        <fullName evidence="2">Uncharacterized protein</fullName>
    </submittedName>
</protein>
<organism evidence="2 3">
    <name type="scientific">Amblyomma americanum</name>
    <name type="common">Lone star tick</name>
    <dbReference type="NCBI Taxonomy" id="6943"/>
    <lineage>
        <taxon>Eukaryota</taxon>
        <taxon>Metazoa</taxon>
        <taxon>Ecdysozoa</taxon>
        <taxon>Arthropoda</taxon>
        <taxon>Chelicerata</taxon>
        <taxon>Arachnida</taxon>
        <taxon>Acari</taxon>
        <taxon>Parasitiformes</taxon>
        <taxon>Ixodida</taxon>
        <taxon>Ixodoidea</taxon>
        <taxon>Ixodidae</taxon>
        <taxon>Amblyomminae</taxon>
        <taxon>Amblyomma</taxon>
    </lineage>
</organism>
<dbReference type="Gene3D" id="1.10.510.10">
    <property type="entry name" value="Transferase(Phosphotransferase) domain 1"/>
    <property type="match status" value="1"/>
</dbReference>
<feature type="region of interest" description="Disordered" evidence="1">
    <location>
        <begin position="48"/>
        <end position="76"/>
    </location>
</feature>
<evidence type="ECO:0000313" key="2">
    <source>
        <dbReference type="EMBL" id="KAK8782541.1"/>
    </source>
</evidence>
<dbReference type="EMBL" id="JARKHS020006552">
    <property type="protein sequence ID" value="KAK8782541.1"/>
    <property type="molecule type" value="Genomic_DNA"/>
</dbReference>
<dbReference type="AlphaFoldDB" id="A0AAQ4F6Q4"/>
<dbReference type="Proteomes" id="UP001321473">
    <property type="component" value="Unassembled WGS sequence"/>
</dbReference>
<comment type="caution">
    <text evidence="2">The sequence shown here is derived from an EMBL/GenBank/DDBJ whole genome shotgun (WGS) entry which is preliminary data.</text>
</comment>
<dbReference type="Pfam" id="PF12330">
    <property type="entry name" value="Haspin_kinase"/>
    <property type="match status" value="1"/>
</dbReference>
<feature type="compositionally biased region" description="Basic and acidic residues" evidence="1">
    <location>
        <begin position="53"/>
        <end position="72"/>
    </location>
</feature>
<name>A0AAQ4F6Q4_AMBAM</name>
<reference evidence="2 3" key="1">
    <citation type="journal article" date="2023" name="Arcadia Sci">
        <title>De novo assembly of a long-read Amblyomma americanum tick genome.</title>
        <authorList>
            <person name="Chou S."/>
            <person name="Poskanzer K.E."/>
            <person name="Rollins M."/>
            <person name="Thuy-Boun P.S."/>
        </authorList>
    </citation>
    <scope>NUCLEOTIDE SEQUENCE [LARGE SCALE GENOMIC DNA]</scope>
    <source>
        <strain evidence="2">F_SG_1</strain>
        <tissue evidence="2">Salivary glands</tissue>
    </source>
</reference>
<feature type="region of interest" description="Disordered" evidence="1">
    <location>
        <begin position="295"/>
        <end position="355"/>
    </location>
</feature>
<accession>A0AAQ4F6Q4</accession>
<proteinExistence type="predicted"/>